<keyword evidence="5" id="KW-0779">Telomere</keyword>
<evidence type="ECO:0000256" key="3">
    <source>
        <dbReference type="ARBA" id="ARBA00017411"/>
    </source>
</evidence>
<evidence type="ECO:0000256" key="1">
    <source>
        <dbReference type="ARBA" id="ARBA00004123"/>
    </source>
</evidence>
<dbReference type="EMBL" id="MU863629">
    <property type="protein sequence ID" value="KAK4103191.1"/>
    <property type="molecule type" value="Genomic_DNA"/>
</dbReference>
<dbReference type="InterPro" id="IPR012340">
    <property type="entry name" value="NA-bd_OB-fold"/>
</dbReference>
<feature type="domain" description="CST complex subunit Stn1 N-terminal" evidence="10">
    <location>
        <begin position="101"/>
        <end position="154"/>
    </location>
</feature>
<feature type="compositionally biased region" description="Basic residues" evidence="9">
    <location>
        <begin position="260"/>
        <end position="274"/>
    </location>
</feature>
<evidence type="ECO:0000256" key="9">
    <source>
        <dbReference type="SAM" id="MobiDB-lite"/>
    </source>
</evidence>
<dbReference type="PANTHER" id="PTHR13989:SF33">
    <property type="entry name" value="CST COMPLEX SUBUNIT STN1"/>
    <property type="match status" value="1"/>
</dbReference>
<gene>
    <name evidence="11" type="ORF">N658DRAFT_484797</name>
</gene>
<sequence>MAVAALRLRMPWFWPKPQSALQLAPIAQVVTSAYIHDLCHELHSYTRADHRRLQPESHDSNHAMTDATRPELYPQYCFHLSPTINRWCHFQIADILALRSHPGFQGQDVYFHHNHPIKWIRISGVVVAVDERETRNLYTIDDGSGATLECLVKVAPRAAPGTATAGAAAQAKPSPDSNILPVVDGPIDVGHVLDIKGSLGTFRDNKQIRAEKIVHLRSTEQEVVFWEKVAQLRQDVLSKPWVLDRREVRRCRKEEAGRSTHQRHRGNSGRHSNKRLGMADVEETKTPSEKDPRAHRGEGIRKSKQERKTLARRTVGRTGLEKIATNSVTRLIPVTGKYDTLGL</sequence>
<comment type="subcellular location">
    <subcellularLocation>
        <location evidence="2">Chromosome</location>
        <location evidence="2">Telomere</location>
    </subcellularLocation>
    <subcellularLocation>
        <location evidence="1">Nucleus</location>
    </subcellularLocation>
</comment>
<evidence type="ECO:0000313" key="12">
    <source>
        <dbReference type="Proteomes" id="UP001305647"/>
    </source>
</evidence>
<evidence type="ECO:0000259" key="10">
    <source>
        <dbReference type="Pfam" id="PF10451"/>
    </source>
</evidence>
<keyword evidence="12" id="KW-1185">Reference proteome</keyword>
<reference evidence="11" key="1">
    <citation type="journal article" date="2023" name="Mol. Phylogenet. Evol.">
        <title>Genome-scale phylogeny and comparative genomics of the fungal order Sordariales.</title>
        <authorList>
            <person name="Hensen N."/>
            <person name="Bonometti L."/>
            <person name="Westerberg I."/>
            <person name="Brannstrom I.O."/>
            <person name="Guillou S."/>
            <person name="Cros-Aarteil S."/>
            <person name="Calhoun S."/>
            <person name="Haridas S."/>
            <person name="Kuo A."/>
            <person name="Mondo S."/>
            <person name="Pangilinan J."/>
            <person name="Riley R."/>
            <person name="LaButti K."/>
            <person name="Andreopoulos B."/>
            <person name="Lipzen A."/>
            <person name="Chen C."/>
            <person name="Yan M."/>
            <person name="Daum C."/>
            <person name="Ng V."/>
            <person name="Clum A."/>
            <person name="Steindorff A."/>
            <person name="Ohm R.A."/>
            <person name="Martin F."/>
            <person name="Silar P."/>
            <person name="Natvig D.O."/>
            <person name="Lalanne C."/>
            <person name="Gautier V."/>
            <person name="Ament-Velasquez S.L."/>
            <person name="Kruys A."/>
            <person name="Hutchinson M.I."/>
            <person name="Powell A.J."/>
            <person name="Barry K."/>
            <person name="Miller A.N."/>
            <person name="Grigoriev I.V."/>
            <person name="Debuchy R."/>
            <person name="Gladieux P."/>
            <person name="Hiltunen Thoren M."/>
            <person name="Johannesson H."/>
        </authorList>
    </citation>
    <scope>NUCLEOTIDE SEQUENCE</scope>
    <source>
        <strain evidence="11">CBS 757.83</strain>
    </source>
</reference>
<proteinExistence type="predicted"/>
<comment type="caution">
    <text evidence="11">The sequence shown here is derived from an EMBL/GenBank/DDBJ whole genome shotgun (WGS) entry which is preliminary data.</text>
</comment>
<organism evidence="11 12">
    <name type="scientific">Parathielavia hyrcaniae</name>
    <dbReference type="NCBI Taxonomy" id="113614"/>
    <lineage>
        <taxon>Eukaryota</taxon>
        <taxon>Fungi</taxon>
        <taxon>Dikarya</taxon>
        <taxon>Ascomycota</taxon>
        <taxon>Pezizomycotina</taxon>
        <taxon>Sordariomycetes</taxon>
        <taxon>Sordariomycetidae</taxon>
        <taxon>Sordariales</taxon>
        <taxon>Chaetomiaceae</taxon>
        <taxon>Parathielavia</taxon>
    </lineage>
</organism>
<evidence type="ECO:0000256" key="5">
    <source>
        <dbReference type="ARBA" id="ARBA00022895"/>
    </source>
</evidence>
<dbReference type="PANTHER" id="PTHR13989">
    <property type="entry name" value="REPLICATION PROTEIN A-RELATED"/>
    <property type="match status" value="1"/>
</dbReference>
<evidence type="ECO:0000256" key="7">
    <source>
        <dbReference type="ARBA" id="ARBA00023242"/>
    </source>
</evidence>
<dbReference type="Gene3D" id="2.40.50.140">
    <property type="entry name" value="Nucleic acid-binding proteins"/>
    <property type="match status" value="1"/>
</dbReference>
<dbReference type="Proteomes" id="UP001305647">
    <property type="component" value="Unassembled WGS sequence"/>
</dbReference>
<dbReference type="GO" id="GO:0003677">
    <property type="term" value="F:DNA binding"/>
    <property type="evidence" value="ECO:0007669"/>
    <property type="project" value="UniProtKB-KW"/>
</dbReference>
<name>A0AAN6Q5D6_9PEZI</name>
<dbReference type="Pfam" id="PF10451">
    <property type="entry name" value="Stn1"/>
    <property type="match status" value="1"/>
</dbReference>
<evidence type="ECO:0000256" key="4">
    <source>
        <dbReference type="ARBA" id="ARBA00022454"/>
    </source>
</evidence>
<reference evidence="11" key="2">
    <citation type="submission" date="2023-05" db="EMBL/GenBank/DDBJ databases">
        <authorList>
            <consortium name="Lawrence Berkeley National Laboratory"/>
            <person name="Steindorff A."/>
            <person name="Hensen N."/>
            <person name="Bonometti L."/>
            <person name="Westerberg I."/>
            <person name="Brannstrom I.O."/>
            <person name="Guillou S."/>
            <person name="Cros-Aarteil S."/>
            <person name="Calhoun S."/>
            <person name="Haridas S."/>
            <person name="Kuo A."/>
            <person name="Mondo S."/>
            <person name="Pangilinan J."/>
            <person name="Riley R."/>
            <person name="Labutti K."/>
            <person name="Andreopoulos B."/>
            <person name="Lipzen A."/>
            <person name="Chen C."/>
            <person name="Yanf M."/>
            <person name="Daum C."/>
            <person name="Ng V."/>
            <person name="Clum A."/>
            <person name="Ohm R."/>
            <person name="Martin F."/>
            <person name="Silar P."/>
            <person name="Natvig D."/>
            <person name="Lalanne C."/>
            <person name="Gautier V."/>
            <person name="Ament-Velasquez S.L."/>
            <person name="Kruys A."/>
            <person name="Hutchinson M.I."/>
            <person name="Powell A.J."/>
            <person name="Barry K."/>
            <person name="Miller A.N."/>
            <person name="Grigoriev I.V."/>
            <person name="Debuchy R."/>
            <person name="Gladieux P."/>
            <person name="Thoren M.H."/>
            <person name="Johannesson H."/>
        </authorList>
    </citation>
    <scope>NUCLEOTIDE SEQUENCE</scope>
    <source>
        <strain evidence="11">CBS 757.83</strain>
    </source>
</reference>
<feature type="region of interest" description="Disordered" evidence="9">
    <location>
        <begin position="252"/>
        <end position="315"/>
    </location>
</feature>
<evidence type="ECO:0000256" key="8">
    <source>
        <dbReference type="ARBA" id="ARBA00030039"/>
    </source>
</evidence>
<dbReference type="CDD" id="cd03524">
    <property type="entry name" value="RPA2_OBF_family"/>
    <property type="match status" value="1"/>
</dbReference>
<dbReference type="InterPro" id="IPR018856">
    <property type="entry name" value="Stn1_N"/>
</dbReference>
<dbReference type="GO" id="GO:0000781">
    <property type="term" value="C:chromosome, telomeric region"/>
    <property type="evidence" value="ECO:0007669"/>
    <property type="project" value="UniProtKB-SubCell"/>
</dbReference>
<keyword evidence="6" id="KW-0238">DNA-binding</keyword>
<protein>
    <recommendedName>
        <fullName evidence="3">CST complex subunit STN1</fullName>
    </recommendedName>
    <alternativeName>
        <fullName evidence="8">Suppressor of cdc thirteen homolog</fullName>
    </alternativeName>
</protein>
<evidence type="ECO:0000313" key="11">
    <source>
        <dbReference type="EMBL" id="KAK4103191.1"/>
    </source>
</evidence>
<dbReference type="GO" id="GO:0005634">
    <property type="term" value="C:nucleus"/>
    <property type="evidence" value="ECO:0007669"/>
    <property type="project" value="UniProtKB-SubCell"/>
</dbReference>
<evidence type="ECO:0000256" key="2">
    <source>
        <dbReference type="ARBA" id="ARBA00004574"/>
    </source>
</evidence>
<dbReference type="SUPFAM" id="SSF50249">
    <property type="entry name" value="Nucleic acid-binding proteins"/>
    <property type="match status" value="1"/>
</dbReference>
<evidence type="ECO:0000256" key="6">
    <source>
        <dbReference type="ARBA" id="ARBA00023125"/>
    </source>
</evidence>
<keyword evidence="4" id="KW-0158">Chromosome</keyword>
<dbReference type="InterPro" id="IPR040260">
    <property type="entry name" value="RFA2-like"/>
</dbReference>
<keyword evidence="7" id="KW-0539">Nucleus</keyword>
<feature type="compositionally biased region" description="Basic and acidic residues" evidence="9">
    <location>
        <begin position="282"/>
        <end position="309"/>
    </location>
</feature>
<accession>A0AAN6Q5D6</accession>
<dbReference type="AlphaFoldDB" id="A0AAN6Q5D6"/>